<keyword evidence="3" id="KW-1185">Reference proteome</keyword>
<accession>A0A8J7RFP3</accession>
<reference evidence="2" key="1">
    <citation type="submission" date="2021-02" db="EMBL/GenBank/DDBJ databases">
        <title>Natronogracilivirga saccharolytica gen. nov. sp. nov. a new anaerobic, haloalkiliphilic carbohydrate-fermenting bacterium from soda lake and proposing of Cyclonatronumiaceae fam. nov. in the phylum Balneolaeota.</title>
        <authorList>
            <person name="Zhilina T.N."/>
            <person name="Sorokin D.Y."/>
            <person name="Zavarzina D.G."/>
            <person name="Toshchakov S.V."/>
            <person name="Kublanov I.V."/>
        </authorList>
    </citation>
    <scope>NUCLEOTIDE SEQUENCE</scope>
    <source>
        <strain evidence="2">Z-1702</strain>
    </source>
</reference>
<keyword evidence="1" id="KW-0812">Transmembrane</keyword>
<dbReference type="PANTHER" id="PTHR37692:SF1">
    <property type="entry name" value="DUF420 DOMAIN-CONTAINING PROTEIN"/>
    <property type="match status" value="1"/>
</dbReference>
<evidence type="ECO:0000313" key="2">
    <source>
        <dbReference type="EMBL" id="MBP3191065.1"/>
    </source>
</evidence>
<keyword evidence="1" id="KW-1133">Transmembrane helix</keyword>
<evidence type="ECO:0000256" key="1">
    <source>
        <dbReference type="SAM" id="Phobius"/>
    </source>
</evidence>
<dbReference type="InterPro" id="IPR007352">
    <property type="entry name" value="DUF420"/>
</dbReference>
<dbReference type="RefSeq" id="WP_210509304.1">
    <property type="nucleotide sequence ID" value="NZ_JAFIDN010000001.1"/>
</dbReference>
<dbReference type="EMBL" id="JAFIDN010000001">
    <property type="protein sequence ID" value="MBP3191065.1"/>
    <property type="molecule type" value="Genomic_DNA"/>
</dbReference>
<comment type="caution">
    <text evidence="2">The sequence shown here is derived from an EMBL/GenBank/DDBJ whole genome shotgun (WGS) entry which is preliminary data.</text>
</comment>
<evidence type="ECO:0000313" key="3">
    <source>
        <dbReference type="Proteomes" id="UP000673975"/>
    </source>
</evidence>
<dbReference type="PANTHER" id="PTHR37692">
    <property type="entry name" value="HYPOTHETICAL MEMBRANE SPANNING PROTEIN"/>
    <property type="match status" value="1"/>
</dbReference>
<feature type="transmembrane region" description="Helical" evidence="1">
    <location>
        <begin position="73"/>
        <end position="98"/>
    </location>
</feature>
<proteinExistence type="predicted"/>
<feature type="transmembrane region" description="Helical" evidence="1">
    <location>
        <begin position="42"/>
        <end position="61"/>
    </location>
</feature>
<sequence>MIITITDLPQLNAVLNSIATIFLFAGFIFIKKRNIQAHMRMMWSAFIMSALFLISYVIFHYQVGSVGYDGTGWIRPVYFAILISHIILAIVNLPMILLTMYRAVRKDFERHKKIARWTWPVWMYVSVTGVIVYLMMEFSGSYDKLYYLQ</sequence>
<dbReference type="AlphaFoldDB" id="A0A8J7RFP3"/>
<protein>
    <submittedName>
        <fullName evidence="2">DUF420 domain-containing protein</fullName>
    </submittedName>
</protein>
<dbReference type="Proteomes" id="UP000673975">
    <property type="component" value="Unassembled WGS sequence"/>
</dbReference>
<organism evidence="2 3">
    <name type="scientific">Natronogracilivirga saccharolytica</name>
    <dbReference type="NCBI Taxonomy" id="2812953"/>
    <lineage>
        <taxon>Bacteria</taxon>
        <taxon>Pseudomonadati</taxon>
        <taxon>Balneolota</taxon>
        <taxon>Balneolia</taxon>
        <taxon>Balneolales</taxon>
        <taxon>Cyclonatronaceae</taxon>
        <taxon>Natronogracilivirga</taxon>
    </lineage>
</organism>
<keyword evidence="1" id="KW-0472">Membrane</keyword>
<name>A0A8J7RFP3_9BACT</name>
<feature type="transmembrane region" description="Helical" evidence="1">
    <location>
        <begin position="119"/>
        <end position="136"/>
    </location>
</feature>
<gene>
    <name evidence="2" type="ORF">NATSA_00165</name>
</gene>
<feature type="transmembrane region" description="Helical" evidence="1">
    <location>
        <begin position="13"/>
        <end position="30"/>
    </location>
</feature>
<dbReference type="Pfam" id="PF04238">
    <property type="entry name" value="DUF420"/>
    <property type="match status" value="1"/>
</dbReference>